<evidence type="ECO:0000313" key="3">
    <source>
        <dbReference type="Proteomes" id="UP000566819"/>
    </source>
</evidence>
<dbReference type="AlphaFoldDB" id="A0A8H4W1Q6"/>
<evidence type="ECO:0000256" key="1">
    <source>
        <dbReference type="PROSITE-ProRule" id="PRU00023"/>
    </source>
</evidence>
<dbReference type="PANTHER" id="PTHR46224:SF64">
    <property type="entry name" value="IQ MOTIF AND ANKYRIN REPEAT DOMAIN-CONTAINING PROTEIN 1"/>
    <property type="match status" value="1"/>
</dbReference>
<dbReference type="PROSITE" id="PS50297">
    <property type="entry name" value="ANK_REP_REGION"/>
    <property type="match status" value="7"/>
</dbReference>
<feature type="repeat" description="ANK" evidence="1">
    <location>
        <begin position="466"/>
        <end position="498"/>
    </location>
</feature>
<dbReference type="Pfam" id="PF12796">
    <property type="entry name" value="Ank_2"/>
    <property type="match status" value="4"/>
</dbReference>
<feature type="repeat" description="ANK" evidence="1">
    <location>
        <begin position="531"/>
        <end position="563"/>
    </location>
</feature>
<feature type="repeat" description="ANK" evidence="1">
    <location>
        <begin position="564"/>
        <end position="588"/>
    </location>
</feature>
<name>A0A8H4W1Q6_9HELO</name>
<sequence length="668" mass="73218">MCDPITIIGLAGTVIQIVETSGRLISKSCEIYASVDGVFRENAELETLVTDLQKTNAKLARIPLQLSTGDVIDRDDKALRQLCCGCNEVADELLDRLALLKVGSGGDSRKLDSVKYAWRFMRNEKELNALAARVAAYREQLHSRILVSLTERFDGLQLEQACRFDNLDRTGRDILDNIKHNRTHITTEIGNQTSYLTRLANSHHEEIIDKLSIIVQTRSASPNPFGSDEEGASHLSAGQTIHDMIEIGNHTAMHLALRRKPDAIYEMNSAGETPLHVAVRKGDIKATEYLIRKGANKNADDSYDQTPLHLAVKGNHVDLIRLLLSKGADPQLQDEAGNTPVDIADPDSEAAWIFNIGPGLEDHDHRGYTILRHFVNLGKQDIVNNLLDRGADINAPWEDEVGMPLMTAGLNLDLAMMQLLLDRGADIEAPANRGGSALVCLTWNRKRAAVEFLLDHGANIESYNNVGFHALHEAAFHGYEDVLVLLLDRGADMEARTGTGTSALGLAVWGGSQVVQILLDRGAQINAVNGDNATPLHDSSQEGFDDITKILLERGAQTEKKRREGYTPLCLASRDGHLESMRLLLELGHAHLDAKNYQGWTPLIEAAHRGNFDGVKLLVEAGACVTTTHDGGRTALAEAINQGNDKIADYLRKKMSVISSPEGTKKPN</sequence>
<dbReference type="OrthoDB" id="3564719at2759"/>
<dbReference type="PROSITE" id="PS50088">
    <property type="entry name" value="ANK_REPEAT"/>
    <property type="match status" value="7"/>
</dbReference>
<evidence type="ECO:0008006" key="4">
    <source>
        <dbReference type="Google" id="ProtNLM"/>
    </source>
</evidence>
<feature type="repeat" description="ANK" evidence="1">
    <location>
        <begin position="270"/>
        <end position="302"/>
    </location>
</feature>
<dbReference type="PANTHER" id="PTHR46224">
    <property type="entry name" value="ANKYRIN REPEAT FAMILY PROTEIN"/>
    <property type="match status" value="1"/>
</dbReference>
<dbReference type="Pfam" id="PF00023">
    <property type="entry name" value="Ank"/>
    <property type="match status" value="1"/>
</dbReference>
<accession>A0A8H4W1Q6</accession>
<dbReference type="SMART" id="SM00248">
    <property type="entry name" value="ANK"/>
    <property type="match status" value="11"/>
</dbReference>
<dbReference type="Gene3D" id="1.25.40.20">
    <property type="entry name" value="Ankyrin repeat-containing domain"/>
    <property type="match status" value="4"/>
</dbReference>
<dbReference type="InterPro" id="IPR036770">
    <property type="entry name" value="Ankyrin_rpt-contain_sf"/>
</dbReference>
<dbReference type="EMBL" id="JAAMPI010000798">
    <property type="protein sequence ID" value="KAF4628545.1"/>
    <property type="molecule type" value="Genomic_DNA"/>
</dbReference>
<proteinExistence type="predicted"/>
<dbReference type="PRINTS" id="PR01415">
    <property type="entry name" value="ANKYRIN"/>
</dbReference>
<organism evidence="2 3">
    <name type="scientific">Cudoniella acicularis</name>
    <dbReference type="NCBI Taxonomy" id="354080"/>
    <lineage>
        <taxon>Eukaryota</taxon>
        <taxon>Fungi</taxon>
        <taxon>Dikarya</taxon>
        <taxon>Ascomycota</taxon>
        <taxon>Pezizomycotina</taxon>
        <taxon>Leotiomycetes</taxon>
        <taxon>Helotiales</taxon>
        <taxon>Tricladiaceae</taxon>
        <taxon>Cudoniella</taxon>
    </lineage>
</organism>
<gene>
    <name evidence="2" type="ORF">G7Y89_g9606</name>
</gene>
<keyword evidence="1" id="KW-0040">ANK repeat</keyword>
<protein>
    <recommendedName>
        <fullName evidence="4">Ankyrin repeat protein</fullName>
    </recommendedName>
</protein>
<feature type="repeat" description="ANK" evidence="1">
    <location>
        <begin position="366"/>
        <end position="398"/>
    </location>
</feature>
<keyword evidence="3" id="KW-1185">Reference proteome</keyword>
<reference evidence="2 3" key="1">
    <citation type="submission" date="2020-03" db="EMBL/GenBank/DDBJ databases">
        <title>Draft Genome Sequence of Cudoniella acicularis.</title>
        <authorList>
            <person name="Buettner E."/>
            <person name="Kellner H."/>
        </authorList>
    </citation>
    <scope>NUCLEOTIDE SEQUENCE [LARGE SCALE GENOMIC DNA]</scope>
    <source>
        <strain evidence="2 3">DSM 108380</strain>
    </source>
</reference>
<dbReference type="InterPro" id="IPR002110">
    <property type="entry name" value="Ankyrin_rpt"/>
</dbReference>
<dbReference type="SUPFAM" id="SSF48403">
    <property type="entry name" value="Ankyrin repeat"/>
    <property type="match status" value="1"/>
</dbReference>
<dbReference type="InterPro" id="IPR051616">
    <property type="entry name" value="Cul2-RING_E3_ligase_SR"/>
</dbReference>
<feature type="repeat" description="ANK" evidence="1">
    <location>
        <begin position="598"/>
        <end position="630"/>
    </location>
</feature>
<dbReference type="Proteomes" id="UP000566819">
    <property type="component" value="Unassembled WGS sequence"/>
</dbReference>
<feature type="repeat" description="ANK" evidence="1">
    <location>
        <begin position="303"/>
        <end position="335"/>
    </location>
</feature>
<comment type="caution">
    <text evidence="2">The sequence shown here is derived from an EMBL/GenBank/DDBJ whole genome shotgun (WGS) entry which is preliminary data.</text>
</comment>
<evidence type="ECO:0000313" key="2">
    <source>
        <dbReference type="EMBL" id="KAF4628545.1"/>
    </source>
</evidence>